<dbReference type="PANTHER" id="PTHR42742">
    <property type="entry name" value="TRANSCRIPTIONAL REPRESSOR MPRA"/>
    <property type="match status" value="1"/>
</dbReference>
<organism evidence="8 9">
    <name type="scientific">Heyndrickxia acidicola</name>
    <dbReference type="NCBI Taxonomy" id="209389"/>
    <lineage>
        <taxon>Bacteria</taxon>
        <taxon>Bacillati</taxon>
        <taxon>Bacillota</taxon>
        <taxon>Bacilli</taxon>
        <taxon>Bacillales</taxon>
        <taxon>Bacillaceae</taxon>
        <taxon>Heyndrickxia</taxon>
    </lineage>
</organism>
<dbReference type="SUPFAM" id="SSF53067">
    <property type="entry name" value="Actin-like ATPase domain"/>
    <property type="match status" value="1"/>
</dbReference>
<comment type="similarity">
    <text evidence="2">Belongs to the ROK (NagC/XylR) family.</text>
</comment>
<dbReference type="RefSeq" id="WP_066269068.1">
    <property type="nucleotide sequence ID" value="NZ_JARMAB010000012.1"/>
</dbReference>
<evidence type="ECO:0000256" key="4">
    <source>
        <dbReference type="ARBA" id="ARBA00022833"/>
    </source>
</evidence>
<dbReference type="PROSITE" id="PS01125">
    <property type="entry name" value="ROK"/>
    <property type="match status" value="1"/>
</dbReference>
<comment type="cofactor">
    <cofactor evidence="1">
        <name>Mg(2+)</name>
        <dbReference type="ChEBI" id="CHEBI:18420"/>
    </cofactor>
</comment>
<protein>
    <recommendedName>
        <fullName evidence="6">fructokinase</fullName>
        <ecNumber evidence="6">2.7.1.4</ecNumber>
    </recommendedName>
</protein>
<dbReference type="InterPro" id="IPR051804">
    <property type="entry name" value="Carb_Metab_Reg_Kinase/Isom"/>
</dbReference>
<keyword evidence="5" id="KW-0460">Magnesium</keyword>
<keyword evidence="4" id="KW-0862">Zinc</keyword>
<gene>
    <name evidence="8" type="ORF">P4T90_09520</name>
</gene>
<comment type="caution">
    <text evidence="8">The sequence shown here is derived from an EMBL/GenBank/DDBJ whole genome shotgun (WGS) entry which is preliminary data.</text>
</comment>
<dbReference type="Proteomes" id="UP001341444">
    <property type="component" value="Unassembled WGS sequence"/>
</dbReference>
<evidence type="ECO:0000256" key="7">
    <source>
        <dbReference type="ARBA" id="ARBA00048451"/>
    </source>
</evidence>
<dbReference type="InterPro" id="IPR049874">
    <property type="entry name" value="ROK_cs"/>
</dbReference>
<evidence type="ECO:0000256" key="2">
    <source>
        <dbReference type="ARBA" id="ARBA00006479"/>
    </source>
</evidence>
<evidence type="ECO:0000256" key="6">
    <source>
        <dbReference type="ARBA" id="ARBA00038887"/>
    </source>
</evidence>
<evidence type="ECO:0000313" key="9">
    <source>
        <dbReference type="Proteomes" id="UP001341444"/>
    </source>
</evidence>
<name>A0ABU6MG12_9BACI</name>
<comment type="catalytic activity">
    <reaction evidence="7">
        <text>D-fructose + ATP = D-fructose 6-phosphate + ADP + H(+)</text>
        <dbReference type="Rhea" id="RHEA:16125"/>
        <dbReference type="ChEBI" id="CHEBI:15378"/>
        <dbReference type="ChEBI" id="CHEBI:30616"/>
        <dbReference type="ChEBI" id="CHEBI:37721"/>
        <dbReference type="ChEBI" id="CHEBI:61527"/>
        <dbReference type="ChEBI" id="CHEBI:456216"/>
        <dbReference type="EC" id="2.7.1.4"/>
    </reaction>
</comment>
<evidence type="ECO:0000313" key="8">
    <source>
        <dbReference type="EMBL" id="MED1203317.1"/>
    </source>
</evidence>
<dbReference type="Gene3D" id="3.30.420.40">
    <property type="match status" value="2"/>
</dbReference>
<proteinExistence type="inferred from homology"/>
<evidence type="ECO:0000256" key="1">
    <source>
        <dbReference type="ARBA" id="ARBA00001946"/>
    </source>
</evidence>
<accession>A0ABU6MG12</accession>
<dbReference type="CDD" id="cd24067">
    <property type="entry name" value="ASKHA_NBD_ROK_BsFRK-like"/>
    <property type="match status" value="1"/>
</dbReference>
<dbReference type="EMBL" id="JARMAB010000012">
    <property type="protein sequence ID" value="MED1203317.1"/>
    <property type="molecule type" value="Genomic_DNA"/>
</dbReference>
<dbReference type="EC" id="2.7.1.4" evidence="6"/>
<dbReference type="InterPro" id="IPR000600">
    <property type="entry name" value="ROK"/>
</dbReference>
<evidence type="ECO:0000256" key="5">
    <source>
        <dbReference type="ARBA" id="ARBA00022842"/>
    </source>
</evidence>
<dbReference type="InterPro" id="IPR043129">
    <property type="entry name" value="ATPase_NBD"/>
</dbReference>
<dbReference type="Pfam" id="PF00480">
    <property type="entry name" value="ROK"/>
    <property type="match status" value="1"/>
</dbReference>
<dbReference type="PANTHER" id="PTHR42742:SF3">
    <property type="entry name" value="FRUCTOKINASE"/>
    <property type="match status" value="1"/>
</dbReference>
<sequence>MLFGSIEAGGTKFVCSVGDREGNIEARASFPTTVPEETMPQVIEFFKPYTLKGIGIGSFGPIDINPNSPTYGFITSTPKPGWRNYPFVQAIKEQLNVPVGFNTDVNAAALGELRKGAAQGLDSCLYITVGTGIGAGAVVQGKLVQGLSHPEMGHILVRRHPEDHYAGKCPYHKDCLEGLAAGPAIEERWGKKGMDLAEKPEVWEMEAHYIAQALAQYILILSPEKIILGGGVMKQTQLYPLIQQKVADILNQYVELPDLASYIVPPGLGDNAGITGALLLGVEAAG</sequence>
<keyword evidence="9" id="KW-1185">Reference proteome</keyword>
<reference evidence="8 9" key="1">
    <citation type="submission" date="2023-03" db="EMBL/GenBank/DDBJ databases">
        <title>Bacillus Genome Sequencing.</title>
        <authorList>
            <person name="Dunlap C."/>
        </authorList>
    </citation>
    <scope>NUCLEOTIDE SEQUENCE [LARGE SCALE GENOMIC DNA]</scope>
    <source>
        <strain evidence="8 9">B-23453</strain>
    </source>
</reference>
<evidence type="ECO:0000256" key="3">
    <source>
        <dbReference type="ARBA" id="ARBA00022723"/>
    </source>
</evidence>
<keyword evidence="3" id="KW-0479">Metal-binding</keyword>